<dbReference type="EMBL" id="FQ790281">
    <property type="protein sequence ID" value="CCD46114.1"/>
    <property type="molecule type" value="Genomic_DNA"/>
</dbReference>
<dbReference type="Proteomes" id="UP000008177">
    <property type="component" value="Unplaced contigs"/>
</dbReference>
<evidence type="ECO:0000313" key="2">
    <source>
        <dbReference type="Proteomes" id="UP000008177"/>
    </source>
</evidence>
<dbReference type="HOGENOM" id="CLU_1239953_0_0_1"/>
<proteinExistence type="predicted"/>
<sequence>MEGSGMKIKRGYECLVSCETRLGKGASNSSRRFDDRGGCGGCGGAVQWSWIVFPAKLSGSLVSSLVVLTSNSHIVPFRWGEEVQVFPADAGSGWGHGSPGCMTELGASEQVLLYGHVSAATVDMPSSRYPSWPCPSRALNCPRHPRCNVLKEAYVHANTSNVQISAISDPAQPSLGLFHSLASMDVRVMSGRFHLAAKKRVPFQRGYKKHNSQFFANIWISFA</sequence>
<dbReference type="InParanoid" id="G2Y0E9"/>
<protein>
    <submittedName>
        <fullName evidence="1">Uncharacterized protein</fullName>
    </submittedName>
</protein>
<gene>
    <name evidence="1" type="ORF">BofuT4_P116640.1</name>
</gene>
<accession>G2Y0E9</accession>
<dbReference type="AlphaFoldDB" id="G2Y0E9"/>
<evidence type="ECO:0000313" key="1">
    <source>
        <dbReference type="EMBL" id="CCD46114.1"/>
    </source>
</evidence>
<organism evidence="1 2">
    <name type="scientific">Botryotinia fuckeliana (strain T4)</name>
    <name type="common">Noble rot fungus</name>
    <name type="synonym">Botrytis cinerea</name>
    <dbReference type="NCBI Taxonomy" id="999810"/>
    <lineage>
        <taxon>Eukaryota</taxon>
        <taxon>Fungi</taxon>
        <taxon>Dikarya</taxon>
        <taxon>Ascomycota</taxon>
        <taxon>Pezizomycotina</taxon>
        <taxon>Leotiomycetes</taxon>
        <taxon>Helotiales</taxon>
        <taxon>Sclerotiniaceae</taxon>
        <taxon>Botrytis</taxon>
    </lineage>
</organism>
<name>G2Y0E9_BOTF4</name>
<reference evidence="2" key="1">
    <citation type="journal article" date="2011" name="PLoS Genet.">
        <title>Genomic analysis of the necrotrophic fungal pathogens Sclerotinia sclerotiorum and Botrytis cinerea.</title>
        <authorList>
            <person name="Amselem J."/>
            <person name="Cuomo C.A."/>
            <person name="van Kan J.A."/>
            <person name="Viaud M."/>
            <person name="Benito E.P."/>
            <person name="Couloux A."/>
            <person name="Coutinho P.M."/>
            <person name="de Vries R.P."/>
            <person name="Dyer P.S."/>
            <person name="Fillinger S."/>
            <person name="Fournier E."/>
            <person name="Gout L."/>
            <person name="Hahn M."/>
            <person name="Kohn L."/>
            <person name="Lapalu N."/>
            <person name="Plummer K.M."/>
            <person name="Pradier J.M."/>
            <person name="Quevillon E."/>
            <person name="Sharon A."/>
            <person name="Simon A."/>
            <person name="ten Have A."/>
            <person name="Tudzynski B."/>
            <person name="Tudzynski P."/>
            <person name="Wincker P."/>
            <person name="Andrew M."/>
            <person name="Anthouard V."/>
            <person name="Beever R.E."/>
            <person name="Beffa R."/>
            <person name="Benoit I."/>
            <person name="Bouzid O."/>
            <person name="Brault B."/>
            <person name="Chen Z."/>
            <person name="Choquer M."/>
            <person name="Collemare J."/>
            <person name="Cotton P."/>
            <person name="Danchin E.G."/>
            <person name="Da Silva C."/>
            <person name="Gautier A."/>
            <person name="Giraud C."/>
            <person name="Giraud T."/>
            <person name="Gonzalez C."/>
            <person name="Grossetete S."/>
            <person name="Guldener U."/>
            <person name="Henrissat B."/>
            <person name="Howlett B.J."/>
            <person name="Kodira C."/>
            <person name="Kretschmer M."/>
            <person name="Lappartient A."/>
            <person name="Leroch M."/>
            <person name="Levis C."/>
            <person name="Mauceli E."/>
            <person name="Neuveglise C."/>
            <person name="Oeser B."/>
            <person name="Pearson M."/>
            <person name="Poulain J."/>
            <person name="Poussereau N."/>
            <person name="Quesneville H."/>
            <person name="Rascle C."/>
            <person name="Schumacher J."/>
            <person name="Segurens B."/>
            <person name="Sexton A."/>
            <person name="Silva E."/>
            <person name="Sirven C."/>
            <person name="Soanes D.M."/>
            <person name="Talbot N.J."/>
            <person name="Templeton M."/>
            <person name="Yandava C."/>
            <person name="Yarden O."/>
            <person name="Zeng Q."/>
            <person name="Rollins J.A."/>
            <person name="Lebrun M.H."/>
            <person name="Dickman M."/>
        </authorList>
    </citation>
    <scope>NUCLEOTIDE SEQUENCE [LARGE SCALE GENOMIC DNA]</scope>
    <source>
        <strain evidence="2">T4</strain>
    </source>
</reference>